<evidence type="ECO:0000259" key="7">
    <source>
        <dbReference type="PROSITE" id="PS50064"/>
    </source>
</evidence>
<protein>
    <recommendedName>
        <fullName evidence="7">PARP-type domain-containing protein</fullName>
    </recommendedName>
</protein>
<evidence type="ECO:0000313" key="8">
    <source>
        <dbReference type="EMBL" id="KAJ7367800.1"/>
    </source>
</evidence>
<feature type="compositionally biased region" description="Basic residues" evidence="6">
    <location>
        <begin position="182"/>
        <end position="198"/>
    </location>
</feature>
<keyword evidence="9" id="KW-1185">Reference proteome</keyword>
<dbReference type="PROSITE" id="PS50064">
    <property type="entry name" value="ZF_PARP_2"/>
    <property type="match status" value="1"/>
</dbReference>
<gene>
    <name evidence="8" type="ORF">DFH08DRAFT_5992</name>
</gene>
<evidence type="ECO:0000256" key="2">
    <source>
        <dbReference type="ARBA" id="ARBA00022723"/>
    </source>
</evidence>
<feature type="compositionally biased region" description="Basic residues" evidence="6">
    <location>
        <begin position="154"/>
        <end position="164"/>
    </location>
</feature>
<name>A0AAD7AUF1_9AGAR</name>
<dbReference type="Pfam" id="PF00645">
    <property type="entry name" value="zf-PARP"/>
    <property type="match status" value="1"/>
</dbReference>
<dbReference type="InterPro" id="IPR036957">
    <property type="entry name" value="Znf_PARP_sf"/>
</dbReference>
<dbReference type="GO" id="GO:0003677">
    <property type="term" value="F:DNA binding"/>
    <property type="evidence" value="ECO:0007669"/>
    <property type="project" value="InterPro"/>
</dbReference>
<dbReference type="GO" id="GO:0008270">
    <property type="term" value="F:zinc ion binding"/>
    <property type="evidence" value="ECO:0007669"/>
    <property type="project" value="UniProtKB-KW"/>
</dbReference>
<sequence length="229" mass="25629">MSDDERGSKKTGYRLEYAVSGRAKCKGAKPCNGTTIGKGELRLGTLVEVMGKTSFAWRHYYCISKKVFSNMKKIHEDSSEVDGFEDLSEEDQARFSKAFENGEVPDEDIPDSARKPAAGDDDDDDEDGDKPKKKKAAPKKKKTAAEDGDDEPKPKKKAAPKKKKAADDDEEMDDGDEDAKPAKKKAAPKKRTPKKKKVFFLSPNVQRTKLVLRNNQTTRARTSPRKWKM</sequence>
<feature type="compositionally biased region" description="Acidic residues" evidence="6">
    <location>
        <begin position="167"/>
        <end position="177"/>
    </location>
</feature>
<feature type="region of interest" description="Disordered" evidence="6">
    <location>
        <begin position="81"/>
        <end position="229"/>
    </location>
</feature>
<keyword evidence="2" id="KW-0479">Metal-binding</keyword>
<evidence type="ECO:0000313" key="9">
    <source>
        <dbReference type="Proteomes" id="UP001218218"/>
    </source>
</evidence>
<organism evidence="8 9">
    <name type="scientific">Mycena albidolilacea</name>
    <dbReference type="NCBI Taxonomy" id="1033008"/>
    <lineage>
        <taxon>Eukaryota</taxon>
        <taxon>Fungi</taxon>
        <taxon>Dikarya</taxon>
        <taxon>Basidiomycota</taxon>
        <taxon>Agaricomycotina</taxon>
        <taxon>Agaricomycetes</taxon>
        <taxon>Agaricomycetidae</taxon>
        <taxon>Agaricales</taxon>
        <taxon>Marasmiineae</taxon>
        <taxon>Mycenaceae</taxon>
        <taxon>Mycena</taxon>
    </lineage>
</organism>
<feature type="compositionally biased region" description="Polar residues" evidence="6">
    <location>
        <begin position="203"/>
        <end position="221"/>
    </location>
</feature>
<dbReference type="AlphaFoldDB" id="A0AAD7AUF1"/>
<keyword evidence="5" id="KW-0539">Nucleus</keyword>
<dbReference type="SMART" id="SM01336">
    <property type="entry name" value="zf-PARP"/>
    <property type="match status" value="1"/>
</dbReference>
<proteinExistence type="predicted"/>
<reference evidence="8" key="1">
    <citation type="submission" date="2023-03" db="EMBL/GenBank/DDBJ databases">
        <title>Massive genome expansion in bonnet fungi (Mycena s.s.) driven by repeated elements and novel gene families across ecological guilds.</title>
        <authorList>
            <consortium name="Lawrence Berkeley National Laboratory"/>
            <person name="Harder C.B."/>
            <person name="Miyauchi S."/>
            <person name="Viragh M."/>
            <person name="Kuo A."/>
            <person name="Thoen E."/>
            <person name="Andreopoulos B."/>
            <person name="Lu D."/>
            <person name="Skrede I."/>
            <person name="Drula E."/>
            <person name="Henrissat B."/>
            <person name="Morin E."/>
            <person name="Kohler A."/>
            <person name="Barry K."/>
            <person name="LaButti K."/>
            <person name="Morin E."/>
            <person name="Salamov A."/>
            <person name="Lipzen A."/>
            <person name="Mereny Z."/>
            <person name="Hegedus B."/>
            <person name="Baldrian P."/>
            <person name="Stursova M."/>
            <person name="Weitz H."/>
            <person name="Taylor A."/>
            <person name="Grigoriev I.V."/>
            <person name="Nagy L.G."/>
            <person name="Martin F."/>
            <person name="Kauserud H."/>
        </authorList>
    </citation>
    <scope>NUCLEOTIDE SEQUENCE</scope>
    <source>
        <strain evidence="8">CBHHK002</strain>
    </source>
</reference>
<evidence type="ECO:0000256" key="6">
    <source>
        <dbReference type="SAM" id="MobiDB-lite"/>
    </source>
</evidence>
<evidence type="ECO:0000256" key="1">
    <source>
        <dbReference type="ARBA" id="ARBA00004123"/>
    </source>
</evidence>
<dbReference type="InterPro" id="IPR001510">
    <property type="entry name" value="Znf_PARP"/>
</dbReference>
<feature type="compositionally biased region" description="Acidic residues" evidence="6">
    <location>
        <begin position="81"/>
        <end position="90"/>
    </location>
</feature>
<dbReference type="EMBL" id="JARIHO010000001">
    <property type="protein sequence ID" value="KAJ7367800.1"/>
    <property type="molecule type" value="Genomic_DNA"/>
</dbReference>
<feature type="compositionally biased region" description="Acidic residues" evidence="6">
    <location>
        <begin position="119"/>
        <end position="128"/>
    </location>
</feature>
<feature type="compositionally biased region" description="Basic residues" evidence="6">
    <location>
        <begin position="131"/>
        <end position="142"/>
    </location>
</feature>
<dbReference type="Proteomes" id="UP001218218">
    <property type="component" value="Unassembled WGS sequence"/>
</dbReference>
<dbReference type="GO" id="GO:0005634">
    <property type="term" value="C:nucleus"/>
    <property type="evidence" value="ECO:0007669"/>
    <property type="project" value="UniProtKB-SubCell"/>
</dbReference>
<evidence type="ECO:0000256" key="4">
    <source>
        <dbReference type="ARBA" id="ARBA00022833"/>
    </source>
</evidence>
<keyword evidence="3" id="KW-0863">Zinc-finger</keyword>
<comment type="caution">
    <text evidence="8">The sequence shown here is derived from an EMBL/GenBank/DDBJ whole genome shotgun (WGS) entry which is preliminary data.</text>
</comment>
<keyword evidence="4" id="KW-0862">Zinc</keyword>
<evidence type="ECO:0000256" key="5">
    <source>
        <dbReference type="ARBA" id="ARBA00023242"/>
    </source>
</evidence>
<dbReference type="Gene3D" id="3.30.1740.10">
    <property type="entry name" value="Zinc finger, PARP-type"/>
    <property type="match status" value="1"/>
</dbReference>
<accession>A0AAD7AUF1</accession>
<feature type="domain" description="PARP-type" evidence="7">
    <location>
        <begin position="13"/>
        <end position="103"/>
    </location>
</feature>
<dbReference type="SUPFAM" id="SSF57716">
    <property type="entry name" value="Glucocorticoid receptor-like (DNA-binding domain)"/>
    <property type="match status" value="1"/>
</dbReference>
<evidence type="ECO:0000256" key="3">
    <source>
        <dbReference type="ARBA" id="ARBA00022771"/>
    </source>
</evidence>
<comment type="subcellular location">
    <subcellularLocation>
        <location evidence="1">Nucleus</location>
    </subcellularLocation>
</comment>